<dbReference type="eggNOG" id="COG3209">
    <property type="taxonomic scope" value="Bacteria"/>
</dbReference>
<dbReference type="AlphaFoldDB" id="A0A085ZC66"/>
<dbReference type="RefSeq" id="WP_034706427.1">
    <property type="nucleotide sequence ID" value="NZ_JPRO01000014.1"/>
</dbReference>
<protein>
    <submittedName>
        <fullName evidence="1">Uncharacterized protein</fullName>
    </submittedName>
</protein>
<dbReference type="STRING" id="421531.IX38_16190"/>
<dbReference type="EMBL" id="JPRO01000014">
    <property type="protein sequence ID" value="KFF02030.1"/>
    <property type="molecule type" value="Genomic_DNA"/>
</dbReference>
<dbReference type="OrthoDB" id="10004819at2"/>
<gene>
    <name evidence="1" type="ORF">IX38_16190</name>
</gene>
<comment type="caution">
    <text evidence="1">The sequence shown here is derived from an EMBL/GenBank/DDBJ whole genome shotgun (WGS) entry which is preliminary data.</text>
</comment>
<reference evidence="1 2" key="1">
    <citation type="submission" date="2014-07" db="EMBL/GenBank/DDBJ databases">
        <title>Genome of Chryseobacterium luteum DSM 18605.</title>
        <authorList>
            <person name="Stropko S.J."/>
            <person name="Pipes S.E."/>
            <person name="Newman J.D."/>
        </authorList>
    </citation>
    <scope>NUCLEOTIDE SEQUENCE [LARGE SCALE GENOMIC DNA]</scope>
    <source>
        <strain evidence="1 2">DSM 18605</strain>
    </source>
</reference>
<sequence length="158" mass="17302">MEKLISSLLNIKTEDFKVIHPIWPGNKQYNVYGTKFIANSIVGSVGSIFNGIATGQNIFKSALIGFTGINYTFNLSSTDGINAGYEYSVSEMLVSDDNTLNGTTEAAFSRDTVLKVANAHYKNQFIRGSWHFVDETSDLSPYIVSQGYSFGGSSNKDL</sequence>
<organism evidence="1 2">
    <name type="scientific">Chryseobacterium luteum</name>
    <dbReference type="NCBI Taxonomy" id="421531"/>
    <lineage>
        <taxon>Bacteria</taxon>
        <taxon>Pseudomonadati</taxon>
        <taxon>Bacteroidota</taxon>
        <taxon>Flavobacteriia</taxon>
        <taxon>Flavobacteriales</taxon>
        <taxon>Weeksellaceae</taxon>
        <taxon>Chryseobacterium group</taxon>
        <taxon>Chryseobacterium</taxon>
    </lineage>
</organism>
<evidence type="ECO:0000313" key="2">
    <source>
        <dbReference type="Proteomes" id="UP000028703"/>
    </source>
</evidence>
<proteinExistence type="predicted"/>
<name>A0A085ZC66_9FLAO</name>
<accession>A0A085ZC66</accession>
<dbReference type="Proteomes" id="UP000028703">
    <property type="component" value="Unassembled WGS sequence"/>
</dbReference>
<evidence type="ECO:0000313" key="1">
    <source>
        <dbReference type="EMBL" id="KFF02030.1"/>
    </source>
</evidence>
<keyword evidence="2" id="KW-1185">Reference proteome</keyword>